<gene>
    <name evidence="2" type="ORF">K1X11_013465</name>
</gene>
<evidence type="ECO:0000256" key="1">
    <source>
        <dbReference type="SAM" id="Phobius"/>
    </source>
</evidence>
<feature type="transmembrane region" description="Helical" evidence="1">
    <location>
        <begin position="231"/>
        <end position="253"/>
    </location>
</feature>
<feature type="transmembrane region" description="Helical" evidence="1">
    <location>
        <begin position="71"/>
        <end position="92"/>
    </location>
</feature>
<name>A0ABZ1C683_9BACT</name>
<sequence>MSASTTSSSDPFAPRVTPRLAPALGGVWRLTWRRVFAPGRAITPAVMLALIGLVTYRFASHADPLAWVEWVNQFLLIVVVPVLAFLGGAGAIREGLKPGAVDYLSTRPVPRSAYVLFCYLAQTACGLIGVLFFIGFLAAIGLAGGNPTVMAELPRQLIVGPAAVIAFTALGFGMGSLTNRYMILGLVYAGLIEAALGSIPIQINKLSLLRHLRVVVDGSGLEPFALDADSLAALGLLALVTMGLVGLAMAVYARMEFLGAKEKDA</sequence>
<proteinExistence type="predicted"/>
<keyword evidence="1" id="KW-1133">Transmembrane helix</keyword>
<evidence type="ECO:0008006" key="4">
    <source>
        <dbReference type="Google" id="ProtNLM"/>
    </source>
</evidence>
<keyword evidence="1" id="KW-0812">Transmembrane</keyword>
<organism evidence="2 3">
    <name type="scientific">Actomonas aquatica</name>
    <dbReference type="NCBI Taxonomy" id="2866162"/>
    <lineage>
        <taxon>Bacteria</taxon>
        <taxon>Pseudomonadati</taxon>
        <taxon>Verrucomicrobiota</taxon>
        <taxon>Opitutia</taxon>
        <taxon>Opitutales</taxon>
        <taxon>Opitutaceae</taxon>
        <taxon>Actomonas</taxon>
    </lineage>
</organism>
<keyword evidence="3" id="KW-1185">Reference proteome</keyword>
<reference evidence="2 3" key="2">
    <citation type="submission" date="2023-12" db="EMBL/GenBank/DDBJ databases">
        <title>Description of an unclassified Opitutus bacterium of Verrucomicrobiota.</title>
        <authorList>
            <person name="Zhang D.-F."/>
        </authorList>
    </citation>
    <scope>NUCLEOTIDE SEQUENCE [LARGE SCALE GENOMIC DNA]</scope>
    <source>
        <strain evidence="2 3">WL0086</strain>
    </source>
</reference>
<feature type="transmembrane region" description="Helical" evidence="1">
    <location>
        <begin position="41"/>
        <end position="59"/>
    </location>
</feature>
<dbReference type="RefSeq" id="WP_221032634.1">
    <property type="nucleotide sequence ID" value="NZ_CP139781.1"/>
</dbReference>
<reference evidence="2 3" key="1">
    <citation type="submission" date="2021-08" db="EMBL/GenBank/DDBJ databases">
        <authorList>
            <person name="Zhang D."/>
            <person name="Zhang A."/>
            <person name="Wang L."/>
        </authorList>
    </citation>
    <scope>NUCLEOTIDE SEQUENCE [LARGE SCALE GENOMIC DNA]</scope>
    <source>
        <strain evidence="2 3">WL0086</strain>
    </source>
</reference>
<feature type="transmembrane region" description="Helical" evidence="1">
    <location>
        <begin position="181"/>
        <end position="203"/>
    </location>
</feature>
<accession>A0ABZ1C683</accession>
<evidence type="ECO:0000313" key="3">
    <source>
        <dbReference type="Proteomes" id="UP000738431"/>
    </source>
</evidence>
<dbReference type="EMBL" id="CP139781">
    <property type="protein sequence ID" value="WRQ85815.1"/>
    <property type="molecule type" value="Genomic_DNA"/>
</dbReference>
<keyword evidence="1" id="KW-0472">Membrane</keyword>
<dbReference type="Proteomes" id="UP000738431">
    <property type="component" value="Chromosome"/>
</dbReference>
<feature type="transmembrane region" description="Helical" evidence="1">
    <location>
        <begin position="156"/>
        <end position="174"/>
    </location>
</feature>
<evidence type="ECO:0000313" key="2">
    <source>
        <dbReference type="EMBL" id="WRQ85815.1"/>
    </source>
</evidence>
<feature type="transmembrane region" description="Helical" evidence="1">
    <location>
        <begin position="113"/>
        <end position="144"/>
    </location>
</feature>
<protein>
    <recommendedName>
        <fullName evidence="4">ABC transporter permease</fullName>
    </recommendedName>
</protein>